<dbReference type="PIRSF" id="PIRSF004762">
    <property type="entry name" value="CHP00423"/>
    <property type="match status" value="1"/>
</dbReference>
<name>A0ABR4YIT2_9BACT</name>
<evidence type="ECO:0000256" key="6">
    <source>
        <dbReference type="ARBA" id="ARBA00023014"/>
    </source>
</evidence>
<dbReference type="Pfam" id="PF04055">
    <property type="entry name" value="Radical_SAM"/>
    <property type="match status" value="1"/>
</dbReference>
<evidence type="ECO:0000256" key="1">
    <source>
        <dbReference type="ARBA" id="ARBA00001966"/>
    </source>
</evidence>
<keyword evidence="3" id="KW-0949">S-adenosyl-L-methionine</keyword>
<dbReference type="InterPro" id="IPR013785">
    <property type="entry name" value="Aldolase_TIM"/>
</dbReference>
<evidence type="ECO:0000256" key="2">
    <source>
        <dbReference type="ARBA" id="ARBA00022485"/>
    </source>
</evidence>
<reference evidence="8 9" key="1">
    <citation type="submission" date="2014-09" db="EMBL/GenBank/DDBJ databases">
        <title>Alistipes sp. 627, sp. nov., a novel member of the family Rikenellaceae isolated from human faeces.</title>
        <authorList>
            <person name="Shkoporov A.N."/>
            <person name="Chaplin A.V."/>
            <person name="Motuzova O.V."/>
            <person name="Kafarskaia L.I."/>
            <person name="Khokhlova E.V."/>
            <person name="Efimov B.A."/>
        </authorList>
    </citation>
    <scope>NUCLEOTIDE SEQUENCE [LARGE SCALE GENOMIC DNA]</scope>
    <source>
        <strain evidence="8 9">627</strain>
    </source>
</reference>
<dbReference type="SMART" id="SM00729">
    <property type="entry name" value="Elp3"/>
    <property type="match status" value="1"/>
</dbReference>
<dbReference type="Gene3D" id="3.20.20.70">
    <property type="entry name" value="Aldolase class I"/>
    <property type="match status" value="1"/>
</dbReference>
<proteinExistence type="predicted"/>
<dbReference type="SFLD" id="SFLDG01064">
    <property type="entry name" value="F420__menaquinone_cofactor_bio"/>
    <property type="match status" value="1"/>
</dbReference>
<dbReference type="SFLD" id="SFLDF00343">
    <property type="entry name" value="aminofutalosine_synthase_(mqnE"/>
    <property type="match status" value="1"/>
</dbReference>
<dbReference type="InterPro" id="IPR006638">
    <property type="entry name" value="Elp3/MiaA/NifB-like_rSAM"/>
</dbReference>
<gene>
    <name evidence="8" type="ORF">LG35_07005</name>
</gene>
<keyword evidence="9" id="KW-1185">Reference proteome</keyword>
<dbReference type="SFLD" id="SFLDS00029">
    <property type="entry name" value="Radical_SAM"/>
    <property type="match status" value="1"/>
</dbReference>
<dbReference type="SFLD" id="SFLDG01389">
    <property type="entry name" value="menaquinone_synthsis_involved"/>
    <property type="match status" value="1"/>
</dbReference>
<dbReference type="Pfam" id="PF19288">
    <property type="entry name" value="CofH_C"/>
    <property type="match status" value="1"/>
</dbReference>
<keyword evidence="5" id="KW-0408">Iron</keyword>
<dbReference type="PROSITE" id="PS51918">
    <property type="entry name" value="RADICAL_SAM"/>
    <property type="match status" value="1"/>
</dbReference>
<dbReference type="CDD" id="cd01335">
    <property type="entry name" value="Radical_SAM"/>
    <property type="match status" value="1"/>
</dbReference>
<dbReference type="InterPro" id="IPR007197">
    <property type="entry name" value="rSAM"/>
</dbReference>
<dbReference type="PANTHER" id="PTHR43076">
    <property type="entry name" value="FO SYNTHASE (COFH)"/>
    <property type="match status" value="1"/>
</dbReference>
<accession>A0ABR4YIT2</accession>
<dbReference type="NCBIfam" id="TIGR03700">
    <property type="entry name" value="mena_SCO4494"/>
    <property type="match status" value="1"/>
</dbReference>
<keyword evidence="6" id="KW-0411">Iron-sulfur</keyword>
<dbReference type="InterPro" id="IPR045567">
    <property type="entry name" value="CofH/MnqC-like_C"/>
</dbReference>
<protein>
    <submittedName>
        <fullName evidence="8">Radical SAM protein</fullName>
    </submittedName>
</protein>
<evidence type="ECO:0000256" key="3">
    <source>
        <dbReference type="ARBA" id="ARBA00022691"/>
    </source>
</evidence>
<evidence type="ECO:0000256" key="4">
    <source>
        <dbReference type="ARBA" id="ARBA00022723"/>
    </source>
</evidence>
<dbReference type="NCBIfam" id="TIGR00423">
    <property type="entry name" value="CofH family radical SAM protein"/>
    <property type="match status" value="1"/>
</dbReference>
<dbReference type="InterPro" id="IPR058240">
    <property type="entry name" value="rSAM_sf"/>
</dbReference>
<organism evidence="8 9">
    <name type="scientific">Alistipes inops</name>
    <dbReference type="NCBI Taxonomy" id="1501391"/>
    <lineage>
        <taxon>Bacteria</taxon>
        <taxon>Pseudomonadati</taxon>
        <taxon>Bacteroidota</taxon>
        <taxon>Bacteroidia</taxon>
        <taxon>Bacteroidales</taxon>
        <taxon>Rikenellaceae</taxon>
        <taxon>Alistipes</taxon>
    </lineage>
</organism>
<keyword evidence="2" id="KW-0004">4Fe-4S</keyword>
<sequence length="363" mass="40670">MFDKERVCGGIAERVAAGGRISRDEAETLWNDAPLSLLAELACGMRHCKSGDVVYYNRNFHIEPTNICVFNCRFCSYRRGAGEPGAWNHSLAEIEEIVRARRDSGVTEVHIVGGVHPDHDIRFYAEMIRLVKRIMPQVAVKAFTAIELAYMIEKAGMGYDEGLRLLREAGMEAIPGGGAEIFDEELRARICPEKGSSQVWLSLHRAAHRLGIRSNATMLYGHVETVAQRIDHLDRLRTLQDETGGFDAFIPLKFRRAGNRLGEGLEEVPVTEDMRTLAMSRIYLDNFPHIKAYWVMYGKQTAEMALGFGADDMDGTIDDSTKIYSMAGAEEKPRLTVDDMQAMAASAGLRAVERDTFYNEIVR</sequence>
<dbReference type="RefSeq" id="WP_035473460.1">
    <property type="nucleotide sequence ID" value="NZ_JRGF01000007.1"/>
</dbReference>
<dbReference type="EMBL" id="JRGF01000007">
    <property type="protein sequence ID" value="KHE41982.1"/>
    <property type="molecule type" value="Genomic_DNA"/>
</dbReference>
<evidence type="ECO:0000256" key="5">
    <source>
        <dbReference type="ARBA" id="ARBA00023004"/>
    </source>
</evidence>
<keyword evidence="4" id="KW-0479">Metal-binding</keyword>
<dbReference type="SUPFAM" id="SSF102114">
    <property type="entry name" value="Radical SAM enzymes"/>
    <property type="match status" value="1"/>
</dbReference>
<comment type="caution">
    <text evidence="8">The sequence shown here is derived from an EMBL/GenBank/DDBJ whole genome shotgun (WGS) entry which is preliminary data.</text>
</comment>
<dbReference type="PANTHER" id="PTHR43076:SF7">
    <property type="entry name" value="AMINODEOXYFUTALOSINE SYNTHASE"/>
    <property type="match status" value="1"/>
</dbReference>
<evidence type="ECO:0000313" key="8">
    <source>
        <dbReference type="EMBL" id="KHE41982.1"/>
    </source>
</evidence>
<dbReference type="Proteomes" id="UP000030889">
    <property type="component" value="Unassembled WGS sequence"/>
</dbReference>
<feature type="domain" description="Radical SAM core" evidence="7">
    <location>
        <begin position="54"/>
        <end position="288"/>
    </location>
</feature>
<evidence type="ECO:0000259" key="7">
    <source>
        <dbReference type="PROSITE" id="PS51918"/>
    </source>
</evidence>
<dbReference type="InterPro" id="IPR034405">
    <property type="entry name" value="F420"/>
</dbReference>
<comment type="cofactor">
    <cofactor evidence="1">
        <name>[4Fe-4S] cluster</name>
        <dbReference type="ChEBI" id="CHEBI:49883"/>
    </cofactor>
</comment>
<dbReference type="InterPro" id="IPR020050">
    <property type="entry name" value="FO_synthase_su2"/>
</dbReference>
<evidence type="ECO:0000313" key="9">
    <source>
        <dbReference type="Proteomes" id="UP000030889"/>
    </source>
</evidence>
<dbReference type="InterPro" id="IPR022432">
    <property type="entry name" value="MqnE"/>
</dbReference>